<accession>A0A6V7W2X6</accession>
<dbReference type="EMBL" id="CAJEWN010000399">
    <property type="protein sequence ID" value="CAD2181419.1"/>
    <property type="molecule type" value="Genomic_DNA"/>
</dbReference>
<organism evidence="1 2">
    <name type="scientific">Meloidogyne enterolobii</name>
    <name type="common">Root-knot nematode worm</name>
    <name type="synonym">Meloidogyne mayaguensis</name>
    <dbReference type="NCBI Taxonomy" id="390850"/>
    <lineage>
        <taxon>Eukaryota</taxon>
        <taxon>Metazoa</taxon>
        <taxon>Ecdysozoa</taxon>
        <taxon>Nematoda</taxon>
        <taxon>Chromadorea</taxon>
        <taxon>Rhabditida</taxon>
        <taxon>Tylenchina</taxon>
        <taxon>Tylenchomorpha</taxon>
        <taxon>Tylenchoidea</taxon>
        <taxon>Meloidogynidae</taxon>
        <taxon>Meloidogyninae</taxon>
        <taxon>Meloidogyne</taxon>
    </lineage>
</organism>
<evidence type="ECO:0000313" key="2">
    <source>
        <dbReference type="Proteomes" id="UP000580250"/>
    </source>
</evidence>
<name>A0A6V7W2X6_MELEN</name>
<dbReference type="Proteomes" id="UP000580250">
    <property type="component" value="Unassembled WGS sequence"/>
</dbReference>
<protein>
    <submittedName>
        <fullName evidence="1">Uncharacterized protein</fullName>
    </submittedName>
</protein>
<proteinExistence type="predicted"/>
<comment type="caution">
    <text evidence="1">The sequence shown here is derived from an EMBL/GenBank/DDBJ whole genome shotgun (WGS) entry which is preliminary data.</text>
</comment>
<reference evidence="1 2" key="1">
    <citation type="submission" date="2020-08" db="EMBL/GenBank/DDBJ databases">
        <authorList>
            <person name="Koutsovoulos G."/>
            <person name="Danchin GJ E."/>
        </authorList>
    </citation>
    <scope>NUCLEOTIDE SEQUENCE [LARGE SCALE GENOMIC DNA]</scope>
</reference>
<gene>
    <name evidence="1" type="ORF">MENT_LOCUS33561</name>
</gene>
<sequence length="337" mass="39533">MRIVNLLRKFFTDTDGQLIFCKEAQKIAAFISHLILASGEDRRFEYFNDIEQIESLISDIPNSLYLKKTEERIENENDDDISYKLDILPSQRHHLSATLLGENEERRQKTERAFSLGIFESSQDDHLYWISLLPNKDTQKNRLRLIKSIFSEKWQNANNSRFRPFSILKAYATKFWTKESFNGRTGQIIRRPPPHNEWLPLISDYALALNLAQNKTQIRKKMFGLRMFSNNPFPTPPADWLLSAVFLSSGLCSDSTIDLLERLILNRDKISLECFWPHSIRSSDNNSFEDYLTTKIYPLILSFLQKYQQFQPLIPFLSSIKLPSLLHLFLFIPNKFI</sequence>
<dbReference type="OrthoDB" id="10637626at2759"/>
<evidence type="ECO:0000313" key="1">
    <source>
        <dbReference type="EMBL" id="CAD2181419.1"/>
    </source>
</evidence>
<dbReference type="AlphaFoldDB" id="A0A6V7W2X6"/>